<feature type="domain" description="ATPase AAA-3" evidence="4">
    <location>
        <begin position="38"/>
        <end position="168"/>
    </location>
</feature>
<dbReference type="RefSeq" id="WP_031574445.1">
    <property type="nucleotide sequence ID" value="NZ_FNDZ01000001.1"/>
</dbReference>
<dbReference type="GO" id="GO:0016887">
    <property type="term" value="F:ATP hydrolysis activity"/>
    <property type="evidence" value="ECO:0007669"/>
    <property type="project" value="InterPro"/>
</dbReference>
<evidence type="ECO:0000313" key="6">
    <source>
        <dbReference type="EMBL" id="SDI16570.1"/>
    </source>
</evidence>
<sequence length="315" mass="35512">MENIKQFKEKVLDNVSKVIVGKNKEIELLLTAFLAQGHILLEDLPGMGKTVMVRSFSNTLALPFKRIQFTPDLLPGDITGISFYNQKEKEFEFRKGPLFSNVILADEINRATPRTQAALLEAMEERQITVDGETRKLSEPFIVLATQNPVETYGTFPLPEAQMDRFLMRISMGYPSMEEEKVILRQTLGNMLEKLSSVISEEELMPLIAEVKEVKCTDEVLSYLLHVVRATREDEEITMGVSPRGSIALFRASQVSAAFDGRDYMMPEDVKKMAPYVLNHRIVCEDAYGVSSAMSKIEELLTKVPVPLEEVGEDV</sequence>
<accession>A0A1G8IDE2</accession>
<dbReference type="InterPro" id="IPR027417">
    <property type="entry name" value="P-loop_NTPase"/>
</dbReference>
<evidence type="ECO:0000256" key="3">
    <source>
        <dbReference type="ARBA" id="ARBA00061607"/>
    </source>
</evidence>
<dbReference type="InterPro" id="IPR041628">
    <property type="entry name" value="ChlI/MoxR_AAA_lid"/>
</dbReference>
<reference evidence="6 7" key="1">
    <citation type="submission" date="2016-10" db="EMBL/GenBank/DDBJ databases">
        <authorList>
            <person name="de Groot N.N."/>
        </authorList>
    </citation>
    <scope>NUCLEOTIDE SEQUENCE [LARGE SCALE GENOMIC DNA]</scope>
    <source>
        <strain evidence="6 7">CGMCC 1.5058</strain>
    </source>
</reference>
<comment type="similarity">
    <text evidence="3">Belongs to the MoxR family.</text>
</comment>
<dbReference type="AlphaFoldDB" id="A0A1G8IDE2"/>
<evidence type="ECO:0000259" key="4">
    <source>
        <dbReference type="Pfam" id="PF07726"/>
    </source>
</evidence>
<evidence type="ECO:0000256" key="1">
    <source>
        <dbReference type="ARBA" id="ARBA00022741"/>
    </source>
</evidence>
<keyword evidence="1" id="KW-0547">Nucleotide-binding</keyword>
<dbReference type="GO" id="GO:0005524">
    <property type="term" value="F:ATP binding"/>
    <property type="evidence" value="ECO:0007669"/>
    <property type="project" value="UniProtKB-KW"/>
</dbReference>
<dbReference type="SUPFAM" id="SSF52540">
    <property type="entry name" value="P-loop containing nucleoside triphosphate hydrolases"/>
    <property type="match status" value="1"/>
</dbReference>
<evidence type="ECO:0000256" key="2">
    <source>
        <dbReference type="ARBA" id="ARBA00022840"/>
    </source>
</evidence>
<dbReference type="Pfam" id="PF07726">
    <property type="entry name" value="AAA_3"/>
    <property type="match status" value="1"/>
</dbReference>
<feature type="domain" description="ChlI/MoxR AAA lid" evidence="5">
    <location>
        <begin position="229"/>
        <end position="285"/>
    </location>
</feature>
<evidence type="ECO:0000259" key="5">
    <source>
        <dbReference type="Pfam" id="PF17863"/>
    </source>
</evidence>
<dbReference type="CDD" id="cd00009">
    <property type="entry name" value="AAA"/>
    <property type="match status" value="1"/>
</dbReference>
<evidence type="ECO:0000313" key="7">
    <source>
        <dbReference type="Proteomes" id="UP000183255"/>
    </source>
</evidence>
<name>A0A1G8IDE2_9CLOT</name>
<protein>
    <submittedName>
        <fullName evidence="6">MoxR-like ATPase</fullName>
    </submittedName>
</protein>
<gene>
    <name evidence="6" type="ORF">SAMN05421804_101842</name>
</gene>
<dbReference type="EMBL" id="FNDZ01000001">
    <property type="protein sequence ID" value="SDI16570.1"/>
    <property type="molecule type" value="Genomic_DNA"/>
</dbReference>
<dbReference type="PANTHER" id="PTHR42759:SF5">
    <property type="entry name" value="METHANOL DEHYDROGENASE REGULATOR"/>
    <property type="match status" value="1"/>
</dbReference>
<dbReference type="PIRSF" id="PIRSF002849">
    <property type="entry name" value="AAA_ATPase_chaperone_MoxR_prd"/>
    <property type="match status" value="1"/>
</dbReference>
<dbReference type="Pfam" id="PF17863">
    <property type="entry name" value="AAA_lid_2"/>
    <property type="match status" value="1"/>
</dbReference>
<keyword evidence="2" id="KW-0067">ATP-binding</keyword>
<dbReference type="InterPro" id="IPR050764">
    <property type="entry name" value="CbbQ/NirQ/NorQ/GpvN"/>
</dbReference>
<proteinExistence type="inferred from homology"/>
<dbReference type="PANTHER" id="PTHR42759">
    <property type="entry name" value="MOXR FAMILY PROTEIN"/>
    <property type="match status" value="1"/>
</dbReference>
<dbReference type="Gene3D" id="3.40.50.300">
    <property type="entry name" value="P-loop containing nucleotide triphosphate hydrolases"/>
    <property type="match status" value="1"/>
</dbReference>
<dbReference type="InterPro" id="IPR011703">
    <property type="entry name" value="ATPase_AAA-3"/>
</dbReference>
<dbReference type="FunFam" id="3.40.50.300:FF:000640">
    <property type="entry name" value="MoxR family ATPase"/>
    <property type="match status" value="1"/>
</dbReference>
<dbReference type="Gene3D" id="1.10.8.80">
    <property type="entry name" value="Magnesium chelatase subunit I, C-Terminal domain"/>
    <property type="match status" value="1"/>
</dbReference>
<dbReference type="Proteomes" id="UP000183255">
    <property type="component" value="Unassembled WGS sequence"/>
</dbReference>
<organism evidence="6 7">
    <name type="scientific">Proteiniclasticum ruminis</name>
    <dbReference type="NCBI Taxonomy" id="398199"/>
    <lineage>
        <taxon>Bacteria</taxon>
        <taxon>Bacillati</taxon>
        <taxon>Bacillota</taxon>
        <taxon>Clostridia</taxon>
        <taxon>Eubacteriales</taxon>
        <taxon>Clostridiaceae</taxon>
        <taxon>Proteiniclasticum</taxon>
    </lineage>
</organism>